<feature type="region of interest" description="Disordered" evidence="2">
    <location>
        <begin position="798"/>
        <end position="838"/>
    </location>
</feature>
<feature type="region of interest" description="Disordered" evidence="2">
    <location>
        <begin position="1"/>
        <end position="20"/>
    </location>
</feature>
<comment type="caution">
    <text evidence="3">The sequence shown here is derived from an EMBL/GenBank/DDBJ whole genome shotgun (WGS) entry which is preliminary data.</text>
</comment>
<feature type="region of interest" description="Disordered" evidence="2">
    <location>
        <begin position="84"/>
        <end position="133"/>
    </location>
</feature>
<dbReference type="Proteomes" id="UP001530315">
    <property type="component" value="Unassembled WGS sequence"/>
</dbReference>
<reference evidence="3 4" key="1">
    <citation type="submission" date="2024-10" db="EMBL/GenBank/DDBJ databases">
        <title>Updated reference genomes for cyclostephanoid diatoms.</title>
        <authorList>
            <person name="Roberts W.R."/>
            <person name="Alverson A.J."/>
        </authorList>
    </citation>
    <scope>NUCLEOTIDE SEQUENCE [LARGE SCALE GENOMIC DNA]</scope>
    <source>
        <strain evidence="3 4">AJA276-08</strain>
    </source>
</reference>
<feature type="region of interest" description="Disordered" evidence="2">
    <location>
        <begin position="148"/>
        <end position="177"/>
    </location>
</feature>
<dbReference type="EMBL" id="JALLAZ020001730">
    <property type="protein sequence ID" value="KAL3766420.1"/>
    <property type="molecule type" value="Genomic_DNA"/>
</dbReference>
<sequence>MLRTAAPASTEMQTSTAARDCAEWERGNHRCHPNLVPQQDRRHQHGRQQEEDSANGPPRHSHDTQLVGHPRICLILRASCGDSRVANPLAFGGRDLRPRAPRRRQVVDGCGEEGNEDGNKDGDEDGNEGGEGILVSHEPRQKVLLYATMPPSSSSPARRSGNPPPHRGGGTGPSSANRPLYAIDFTAVACGKRIANTKRRVRWRFGFANPDAIAAGETGTACRGEEHDVTFVWSVTSGKRLILADGQEVHYSSSRSAVIDFSWTMRGNHVLKVVAHATAPMTAEPGFRQYDFFVDGRSFFTFPKVYRLGLTPGTSSGGRQQGQMSSSGGGSSPPPPRGAVGSARRSESGDIAQIEAPHNPDEVRFLFLRVYTPVVYPLSPSPADRLAARSSEEAYLREAIKASLMESRQNEGKSVEKPKISAEATDLLIDFMDDWDSGRNSAPVAAIANGGVGGGGGNEWAMVPASSQQLGAGQWSAQPPPAWAAPVQPTPDNNYGWAAPSPLPGQQPPAQPAQQQQQQPDYGGGGMFGGGGGYAPATSDPWTAPPVPNPPPPQQQQHYQQGLAAAPVAPPAPAAADPFLPSTSYGQSDPFAPPPASTTSDYAGLTPADGGQPAGNNVVLTMGSLDASTGLLAGTSSASGGGGGGGGGTMAERALQNLMGSIDSFGLTGKAATANNPFDSTSNVMSNATLGEIKISKAAEKKPVMNAPPGPGALVMANNQGGNWGGFGAGAGGQQQQQSQYNSGMGGSMMQGQQAVPPQYSMLGGYPQQQQQPPQMGMQQPQMMGMQQPQMMGMMQQPQMGMMQGQQPPMQQQGYGAPPPYGQQPPMQQQNQWGAPYY</sequence>
<feature type="compositionally biased region" description="Low complexity" evidence="2">
    <location>
        <begin position="150"/>
        <end position="161"/>
    </location>
</feature>
<feature type="region of interest" description="Disordered" evidence="2">
    <location>
        <begin position="468"/>
        <end position="619"/>
    </location>
</feature>
<organism evidence="3 4">
    <name type="scientific">Stephanodiscus triporus</name>
    <dbReference type="NCBI Taxonomy" id="2934178"/>
    <lineage>
        <taxon>Eukaryota</taxon>
        <taxon>Sar</taxon>
        <taxon>Stramenopiles</taxon>
        <taxon>Ochrophyta</taxon>
        <taxon>Bacillariophyta</taxon>
        <taxon>Coscinodiscophyceae</taxon>
        <taxon>Thalassiosirophycidae</taxon>
        <taxon>Stephanodiscales</taxon>
        <taxon>Stephanodiscaceae</taxon>
        <taxon>Stephanodiscus</taxon>
    </lineage>
</organism>
<feature type="compositionally biased region" description="Low complexity" evidence="2">
    <location>
        <begin position="734"/>
        <end position="743"/>
    </location>
</feature>
<accession>A0ABD3MR08</accession>
<name>A0ABD3MR08_9STRA</name>
<evidence type="ECO:0000256" key="1">
    <source>
        <dbReference type="ARBA" id="ARBA00022581"/>
    </source>
</evidence>
<feature type="compositionally biased region" description="Pro residues" evidence="2">
    <location>
        <begin position="543"/>
        <end position="554"/>
    </location>
</feature>
<feature type="region of interest" description="Disordered" evidence="2">
    <location>
        <begin position="730"/>
        <end position="753"/>
    </location>
</feature>
<dbReference type="AlphaFoldDB" id="A0ABD3MR08"/>
<feature type="compositionally biased region" description="Low complexity" evidence="2">
    <location>
        <begin position="798"/>
        <end position="816"/>
    </location>
</feature>
<feature type="compositionally biased region" description="Gly residues" evidence="2">
    <location>
        <begin position="522"/>
        <end position="534"/>
    </location>
</feature>
<feature type="region of interest" description="Disordered" evidence="2">
    <location>
        <begin position="311"/>
        <end position="355"/>
    </location>
</feature>
<dbReference type="PANTHER" id="PTHR13037:SF24">
    <property type="entry name" value="POLYCOMB PROTEIN PCL-RELATED"/>
    <property type="match status" value="1"/>
</dbReference>
<keyword evidence="1" id="KW-0945">Host-virus interaction</keyword>
<gene>
    <name evidence="3" type="ORF">ACHAW5_008657</name>
</gene>
<feature type="compositionally biased region" description="Acidic residues" evidence="2">
    <location>
        <begin position="110"/>
        <end position="128"/>
    </location>
</feature>
<dbReference type="PANTHER" id="PTHR13037">
    <property type="entry name" value="FORMIN"/>
    <property type="match status" value="1"/>
</dbReference>
<protein>
    <submittedName>
        <fullName evidence="3">Uncharacterized protein</fullName>
    </submittedName>
</protein>
<proteinExistence type="predicted"/>
<evidence type="ECO:0000313" key="3">
    <source>
        <dbReference type="EMBL" id="KAL3766420.1"/>
    </source>
</evidence>
<evidence type="ECO:0000313" key="4">
    <source>
        <dbReference type="Proteomes" id="UP001530315"/>
    </source>
</evidence>
<feature type="compositionally biased region" description="Low complexity" evidence="2">
    <location>
        <begin position="555"/>
        <end position="567"/>
    </location>
</feature>
<feature type="compositionally biased region" description="Pro residues" evidence="2">
    <location>
        <begin position="501"/>
        <end position="511"/>
    </location>
</feature>
<evidence type="ECO:0000256" key="2">
    <source>
        <dbReference type="SAM" id="MobiDB-lite"/>
    </source>
</evidence>
<keyword evidence="4" id="KW-1185">Reference proteome</keyword>
<feature type="region of interest" description="Disordered" evidence="2">
    <location>
        <begin position="28"/>
        <end position="66"/>
    </location>
</feature>